<accession>A0A563F0Z1</accession>
<organism evidence="1 2">
    <name type="scientific">Lentzea tibetensis</name>
    <dbReference type="NCBI Taxonomy" id="2591470"/>
    <lineage>
        <taxon>Bacteria</taxon>
        <taxon>Bacillati</taxon>
        <taxon>Actinomycetota</taxon>
        <taxon>Actinomycetes</taxon>
        <taxon>Pseudonocardiales</taxon>
        <taxon>Pseudonocardiaceae</taxon>
        <taxon>Lentzea</taxon>
    </lineage>
</organism>
<dbReference type="Pfam" id="PF14081">
    <property type="entry name" value="DUF4262"/>
    <property type="match status" value="1"/>
</dbReference>
<reference evidence="1 2" key="1">
    <citation type="submission" date="2019-07" db="EMBL/GenBank/DDBJ databases">
        <title>Lentzea xizangensis sp. nov., isolated from Qinghai-Tibetan Plateau Soils.</title>
        <authorList>
            <person name="Huang J."/>
        </authorList>
    </citation>
    <scope>NUCLEOTIDE SEQUENCE [LARGE SCALE GENOMIC DNA]</scope>
    <source>
        <strain evidence="1 2">FXJ1.1311</strain>
    </source>
</reference>
<keyword evidence="2" id="KW-1185">Reference proteome</keyword>
<sequence length="153" mass="16920">MCWACDNPDRPDSEYFDHLRGLIRQYGWAVQTVEGEGLHPPWAYTIGLTEHDAPELVVSGMEPREAGALLNDMACHLLHSSGFEVGEQLQLEAGPLLEVVAVAQPAVHLIFAVELCGPFIRAQQLVHADERGGWPWDRGYRGNQRVLGPRGPS</sequence>
<comment type="caution">
    <text evidence="1">The sequence shown here is derived from an EMBL/GenBank/DDBJ whole genome shotgun (WGS) entry which is preliminary data.</text>
</comment>
<evidence type="ECO:0000313" key="2">
    <source>
        <dbReference type="Proteomes" id="UP000316639"/>
    </source>
</evidence>
<name>A0A563F0Z1_9PSEU</name>
<dbReference type="OrthoDB" id="511192at2"/>
<proteinExistence type="predicted"/>
<protein>
    <submittedName>
        <fullName evidence="1">DUF4262 domain-containing protein</fullName>
    </submittedName>
</protein>
<evidence type="ECO:0000313" key="1">
    <source>
        <dbReference type="EMBL" id="TWP53579.1"/>
    </source>
</evidence>
<dbReference type="EMBL" id="VOBR01000003">
    <property type="protein sequence ID" value="TWP53579.1"/>
    <property type="molecule type" value="Genomic_DNA"/>
</dbReference>
<dbReference type="AlphaFoldDB" id="A0A563F0Z1"/>
<dbReference type="Proteomes" id="UP000316639">
    <property type="component" value="Unassembled WGS sequence"/>
</dbReference>
<gene>
    <name evidence="1" type="ORF">FKR81_05420</name>
</gene>
<dbReference type="InterPro" id="IPR025358">
    <property type="entry name" value="DUF4262"/>
</dbReference>